<dbReference type="InterPro" id="IPR002711">
    <property type="entry name" value="HNH"/>
</dbReference>
<keyword evidence="2" id="KW-0378">Hydrolase</keyword>
<feature type="domain" description="HNH nuclease" evidence="1">
    <location>
        <begin position="160"/>
        <end position="217"/>
    </location>
</feature>
<reference evidence="3" key="1">
    <citation type="journal article" date="2019" name="Int. J. Syst. Evol. Microbiol.">
        <title>The Global Catalogue of Microorganisms (GCM) 10K type strain sequencing project: providing services to taxonomists for standard genome sequencing and annotation.</title>
        <authorList>
            <consortium name="The Broad Institute Genomics Platform"/>
            <consortium name="The Broad Institute Genome Sequencing Center for Infectious Disease"/>
            <person name="Wu L."/>
            <person name="Ma J."/>
        </authorList>
    </citation>
    <scope>NUCLEOTIDE SEQUENCE [LARGE SCALE GENOMIC DNA]</scope>
    <source>
        <strain evidence="3">CCUG 43114</strain>
    </source>
</reference>
<dbReference type="RefSeq" id="WP_340269764.1">
    <property type="nucleotide sequence ID" value="NZ_JBBEOG010000005.1"/>
</dbReference>
<keyword evidence="2" id="KW-0255">Endonuclease</keyword>
<dbReference type="EMBL" id="JBHSLD010000014">
    <property type="protein sequence ID" value="MFC5382117.1"/>
    <property type="molecule type" value="Genomic_DNA"/>
</dbReference>
<evidence type="ECO:0000313" key="2">
    <source>
        <dbReference type="EMBL" id="MFC5382117.1"/>
    </source>
</evidence>
<organism evidence="2 3">
    <name type="scientific">Aquipuribacter nitratireducens</name>
    <dbReference type="NCBI Taxonomy" id="650104"/>
    <lineage>
        <taxon>Bacteria</taxon>
        <taxon>Bacillati</taxon>
        <taxon>Actinomycetota</taxon>
        <taxon>Actinomycetes</taxon>
        <taxon>Micrococcales</taxon>
        <taxon>Intrasporangiaceae</taxon>
        <taxon>Aquipuribacter</taxon>
    </lineage>
</organism>
<dbReference type="SMART" id="SM00507">
    <property type="entry name" value="HNHc"/>
    <property type="match status" value="1"/>
</dbReference>
<dbReference type="Gene3D" id="1.10.30.50">
    <property type="match status" value="1"/>
</dbReference>
<name>A0ABW0GRE9_9MICO</name>
<keyword evidence="3" id="KW-1185">Reference proteome</keyword>
<sequence length="315" mass="35313">MDNAATIAGWVNHADRALTTAWSRDALTTLAAQFVPGDALGSLGWLLRADAASTWARWYVEGMADIGRYVRDQELGLAHLYADLRSTLRAEHPLFPSDELAELSRVVASLAWKEVLHRRRGRRLRLTPREREEIWFRSEPGAHCYLCGYKFRPDAKGRFLRRADSRHADPPMLVDCVRPRGRVARDLDAEIDHVRPVAGGGDTERDNLRLACGWCNRVKSRYMALYDAPAWSPTTFLHPRLGLISLPQPLWIVRIVGVRGRCEAPLGCSAKLADAELFVAPRRLEGALNPTNAAVYCSEHDPWGHVRFVGPGILP</sequence>
<protein>
    <submittedName>
        <fullName evidence="2">HNH endonuclease</fullName>
    </submittedName>
</protein>
<dbReference type="Proteomes" id="UP001596122">
    <property type="component" value="Unassembled WGS sequence"/>
</dbReference>
<dbReference type="Pfam" id="PF01844">
    <property type="entry name" value="HNH"/>
    <property type="match status" value="1"/>
</dbReference>
<gene>
    <name evidence="2" type="ORF">ACFPJ6_15215</name>
</gene>
<dbReference type="CDD" id="cd00085">
    <property type="entry name" value="HNHc"/>
    <property type="match status" value="1"/>
</dbReference>
<evidence type="ECO:0000259" key="1">
    <source>
        <dbReference type="SMART" id="SM00507"/>
    </source>
</evidence>
<proteinExistence type="predicted"/>
<evidence type="ECO:0000313" key="3">
    <source>
        <dbReference type="Proteomes" id="UP001596122"/>
    </source>
</evidence>
<accession>A0ABW0GRE9</accession>
<dbReference type="InterPro" id="IPR003615">
    <property type="entry name" value="HNH_nuc"/>
</dbReference>
<dbReference type="GO" id="GO:0004519">
    <property type="term" value="F:endonuclease activity"/>
    <property type="evidence" value="ECO:0007669"/>
    <property type="project" value="UniProtKB-KW"/>
</dbReference>
<comment type="caution">
    <text evidence="2">The sequence shown here is derived from an EMBL/GenBank/DDBJ whole genome shotgun (WGS) entry which is preliminary data.</text>
</comment>
<keyword evidence="2" id="KW-0540">Nuclease</keyword>